<dbReference type="AlphaFoldDB" id="A0AAV5N5W0"/>
<sequence>MGKLYDQLKEILPKKLWIPDELAMLYDWIEQRGTFIDNESGFRSGFLYPVDELESVDDEREGGTIVLFTGARNQGIEQWFGRSERDPEIVDRLCVFARTGGDGSEAALWLDDSGELKIVHMGSGSGSLLSCVLADNMVDFLRLIAIGYDEICWDECFAWPPNDERADSYEYIHPNLAFQLWVQDTFNTTIPETALEIIKHPSSMDDESSEDAFCQWLQKIRL</sequence>
<keyword evidence="2" id="KW-1185">Reference proteome</keyword>
<name>A0AAV5N5W0_9GAMM</name>
<protein>
    <recommendedName>
        <fullName evidence="3">SMI1/KNR4 family protein</fullName>
    </recommendedName>
</protein>
<gene>
    <name evidence="1" type="ORF">SOASR030_36220</name>
</gene>
<dbReference type="RefSeq" id="WP_036024361.1">
    <property type="nucleotide sequence ID" value="NZ_BRLH01000017.1"/>
</dbReference>
<evidence type="ECO:0008006" key="3">
    <source>
        <dbReference type="Google" id="ProtNLM"/>
    </source>
</evidence>
<evidence type="ECO:0000313" key="1">
    <source>
        <dbReference type="EMBL" id="GKX57510.1"/>
    </source>
</evidence>
<proteinExistence type="predicted"/>
<accession>A0AAV5N5W0</accession>
<evidence type="ECO:0000313" key="2">
    <source>
        <dbReference type="Proteomes" id="UP001058124"/>
    </source>
</evidence>
<dbReference type="Proteomes" id="UP001058124">
    <property type="component" value="Unassembled WGS sequence"/>
</dbReference>
<organism evidence="1 2">
    <name type="scientific">Leminorella grimontii</name>
    <dbReference type="NCBI Taxonomy" id="82981"/>
    <lineage>
        <taxon>Bacteria</taxon>
        <taxon>Pseudomonadati</taxon>
        <taxon>Pseudomonadota</taxon>
        <taxon>Gammaproteobacteria</taxon>
        <taxon>Enterobacterales</taxon>
        <taxon>Budviciaceae</taxon>
        <taxon>Leminorella</taxon>
    </lineage>
</organism>
<reference evidence="1" key="1">
    <citation type="submission" date="2022-06" db="EMBL/GenBank/DDBJ databases">
        <title>Draft genome sequences of Leminorella grimontii str. JCM5902.</title>
        <authorList>
            <person name="Wakabayashi Y."/>
            <person name="Kojima K."/>
        </authorList>
    </citation>
    <scope>NUCLEOTIDE SEQUENCE</scope>
    <source>
        <strain evidence="1">JCM 5902</strain>
    </source>
</reference>
<dbReference type="EMBL" id="BRLH01000017">
    <property type="protein sequence ID" value="GKX57510.1"/>
    <property type="molecule type" value="Genomic_DNA"/>
</dbReference>
<comment type="caution">
    <text evidence="1">The sequence shown here is derived from an EMBL/GenBank/DDBJ whole genome shotgun (WGS) entry which is preliminary data.</text>
</comment>